<keyword evidence="4" id="KW-0472">Membrane</keyword>
<protein>
    <submittedName>
        <fullName evidence="9">YraN family protein</fullName>
    </submittedName>
</protein>
<evidence type="ECO:0000256" key="3">
    <source>
        <dbReference type="ARBA" id="ARBA00022984"/>
    </source>
</evidence>
<keyword evidence="6" id="KW-0998">Cell outer membrane</keyword>
<dbReference type="OrthoDB" id="6708821at2"/>
<keyword evidence="2" id="KW-0133">Cell shape</keyword>
<feature type="chain" id="PRO_5021828891" evidence="8">
    <location>
        <begin position="32"/>
        <end position="608"/>
    </location>
</feature>
<organism evidence="9 10">
    <name type="scientific">Vibrio algivorus</name>
    <dbReference type="NCBI Taxonomy" id="1667024"/>
    <lineage>
        <taxon>Bacteria</taxon>
        <taxon>Pseudomonadati</taxon>
        <taxon>Pseudomonadota</taxon>
        <taxon>Gammaproteobacteria</taxon>
        <taxon>Vibrionales</taxon>
        <taxon>Vibrionaceae</taxon>
        <taxon>Vibrio</taxon>
    </lineage>
</organism>
<sequence length="608" mass="68967">MQIMNHKIFSVPRLFTSIALMLLVSACSSLTSESDKVDITAPPVQTSLAYTTEANDTQPSNEQTDLFIMALKASVVEKDYDQGQSLLKRIVQFPLNDMQQAEWQLAKAQITAATVDSETALKGLNFQQQWQLADAQWRNYHQQRAKLFEDIRDFFNADREWIAYKEFQPVNKQESTDMRIWENLEQYSKDEIIQLKAQPSETELQGWLYVSTQMKTQLNNPSGLKTELQQWFGINISHPIVTHTPEDVQRILDLDISTPQNVAVLLPLSGKYEMPAKLIRDGFIHAMTDDADKDPALKMTVYDTSTQSLQDIYAQLKANNTDFIIGPLIKDNVERLQDINNDNIPMLALNFPDELDKGTQVCYLTLSPEQEGAQAAKHIFETGFKYPLVLAPKGKLGERITEAFTEKWNELSNTPVASTPFGNRAELQKNVKDAFGLTDSQARINQIRQISNIEMETEARSRRDIDSVYIIANRSELTLLKPFIEVAINPDAKPPKLFSNSSSNNGKARAYQDVSGIVFSDIPMLLDKDNVELAEYDNLWPKSSNTEKRLHALGMDSYSLLAQLPTMKVVQSYQYQGQTGTLSIDDQCVVQRDLSWAEHEAFQSEDKK</sequence>
<dbReference type="Proteomes" id="UP000319828">
    <property type="component" value="Unassembled WGS sequence"/>
</dbReference>
<feature type="signal peptide" evidence="8">
    <location>
        <begin position="1"/>
        <end position="31"/>
    </location>
</feature>
<dbReference type="GO" id="GO:0008360">
    <property type="term" value="P:regulation of cell shape"/>
    <property type="evidence" value="ECO:0007669"/>
    <property type="project" value="UniProtKB-KW"/>
</dbReference>
<evidence type="ECO:0000256" key="8">
    <source>
        <dbReference type="SAM" id="SignalP"/>
    </source>
</evidence>
<evidence type="ECO:0000256" key="4">
    <source>
        <dbReference type="ARBA" id="ARBA00023136"/>
    </source>
</evidence>
<dbReference type="GO" id="GO:0009252">
    <property type="term" value="P:peptidoglycan biosynthetic process"/>
    <property type="evidence" value="ECO:0007669"/>
    <property type="project" value="UniProtKB-KW"/>
</dbReference>
<evidence type="ECO:0000313" key="10">
    <source>
        <dbReference type="Proteomes" id="UP000319828"/>
    </source>
</evidence>
<gene>
    <name evidence="9" type="ORF">FOF44_11945</name>
</gene>
<dbReference type="GO" id="GO:0030234">
    <property type="term" value="F:enzyme regulator activity"/>
    <property type="evidence" value="ECO:0007669"/>
    <property type="project" value="TreeGrafter"/>
</dbReference>
<name>A0A557P4D3_9VIBR</name>
<dbReference type="GO" id="GO:0031241">
    <property type="term" value="C:periplasmic side of cell outer membrane"/>
    <property type="evidence" value="ECO:0007669"/>
    <property type="project" value="TreeGrafter"/>
</dbReference>
<evidence type="ECO:0000313" key="9">
    <source>
        <dbReference type="EMBL" id="TVO35497.1"/>
    </source>
</evidence>
<evidence type="ECO:0000256" key="5">
    <source>
        <dbReference type="ARBA" id="ARBA00023139"/>
    </source>
</evidence>
<keyword evidence="3" id="KW-0573">Peptidoglycan synthesis</keyword>
<keyword evidence="1 8" id="KW-0732">Signal</keyword>
<dbReference type="InterPro" id="IPR007443">
    <property type="entry name" value="LpoA"/>
</dbReference>
<dbReference type="InterPro" id="IPR011990">
    <property type="entry name" value="TPR-like_helical_dom_sf"/>
</dbReference>
<dbReference type="RefSeq" id="WP_144388522.1">
    <property type="nucleotide sequence ID" value="NZ_CANNCB010000016.1"/>
</dbReference>
<dbReference type="Gene3D" id="3.40.50.2300">
    <property type="match status" value="2"/>
</dbReference>
<keyword evidence="5" id="KW-0564">Palmitate</keyword>
<dbReference type="PANTHER" id="PTHR38038:SF1">
    <property type="entry name" value="PENICILLIN-BINDING PROTEIN ACTIVATOR LPOA"/>
    <property type="match status" value="1"/>
</dbReference>
<dbReference type="InterPro" id="IPR028082">
    <property type="entry name" value="Peripla_BP_I"/>
</dbReference>
<evidence type="ECO:0000256" key="7">
    <source>
        <dbReference type="ARBA" id="ARBA00023288"/>
    </source>
</evidence>
<dbReference type="Gene3D" id="1.25.40.10">
    <property type="entry name" value="Tetratricopeptide repeat domain"/>
    <property type="match status" value="1"/>
</dbReference>
<dbReference type="Pfam" id="PF04348">
    <property type="entry name" value="LppC"/>
    <property type="match status" value="1"/>
</dbReference>
<evidence type="ECO:0000256" key="6">
    <source>
        <dbReference type="ARBA" id="ARBA00023237"/>
    </source>
</evidence>
<evidence type="ECO:0000256" key="2">
    <source>
        <dbReference type="ARBA" id="ARBA00022960"/>
    </source>
</evidence>
<reference evidence="9 10" key="1">
    <citation type="submission" date="2019-07" db="EMBL/GenBank/DDBJ databases">
        <title>The draft genome sequence of Vibrio algivorus M1486.</title>
        <authorList>
            <person name="Meng X."/>
        </authorList>
    </citation>
    <scope>NUCLEOTIDE SEQUENCE [LARGE SCALE GENOMIC DNA]</scope>
    <source>
        <strain evidence="9 10">M1486</strain>
    </source>
</reference>
<proteinExistence type="predicted"/>
<dbReference type="EMBL" id="VMKJ01000024">
    <property type="protein sequence ID" value="TVO35497.1"/>
    <property type="molecule type" value="Genomic_DNA"/>
</dbReference>
<comment type="caution">
    <text evidence="9">The sequence shown here is derived from an EMBL/GenBank/DDBJ whole genome shotgun (WGS) entry which is preliminary data.</text>
</comment>
<accession>A0A557P4D3</accession>
<dbReference type="CDD" id="cd06339">
    <property type="entry name" value="PBP1_YraM_LppC_lipoprotein-like"/>
    <property type="match status" value="1"/>
</dbReference>
<dbReference type="AlphaFoldDB" id="A0A557P4D3"/>
<keyword evidence="7" id="KW-0449">Lipoprotein</keyword>
<dbReference type="Gene3D" id="1.25.40.650">
    <property type="match status" value="1"/>
</dbReference>
<dbReference type="PANTHER" id="PTHR38038">
    <property type="entry name" value="PENICILLIN-BINDING PROTEIN ACTIVATOR LPOA"/>
    <property type="match status" value="1"/>
</dbReference>
<dbReference type="SUPFAM" id="SSF53822">
    <property type="entry name" value="Periplasmic binding protein-like I"/>
    <property type="match status" value="1"/>
</dbReference>
<evidence type="ECO:0000256" key="1">
    <source>
        <dbReference type="ARBA" id="ARBA00022729"/>
    </source>
</evidence>
<dbReference type="PROSITE" id="PS51257">
    <property type="entry name" value="PROKAR_LIPOPROTEIN"/>
    <property type="match status" value="1"/>
</dbReference>